<reference evidence="1" key="1">
    <citation type="submission" date="2023-04" db="EMBL/GenBank/DDBJ databases">
        <title>Draft Genome sequencing of Naganishia species isolated from polar environments using Oxford Nanopore Technology.</title>
        <authorList>
            <person name="Leo P."/>
            <person name="Venkateswaran K."/>
        </authorList>
    </citation>
    <scope>NUCLEOTIDE SEQUENCE</scope>
    <source>
        <strain evidence="1">MNA-CCFEE 5423</strain>
    </source>
</reference>
<dbReference type="EMBL" id="JASBWT010000016">
    <property type="protein sequence ID" value="KAJ9097719.1"/>
    <property type="molecule type" value="Genomic_DNA"/>
</dbReference>
<organism evidence="1 2">
    <name type="scientific">Naganishia friedmannii</name>
    <dbReference type="NCBI Taxonomy" id="89922"/>
    <lineage>
        <taxon>Eukaryota</taxon>
        <taxon>Fungi</taxon>
        <taxon>Dikarya</taxon>
        <taxon>Basidiomycota</taxon>
        <taxon>Agaricomycotina</taxon>
        <taxon>Tremellomycetes</taxon>
        <taxon>Filobasidiales</taxon>
        <taxon>Filobasidiaceae</taxon>
        <taxon>Naganishia</taxon>
    </lineage>
</organism>
<evidence type="ECO:0000313" key="2">
    <source>
        <dbReference type="Proteomes" id="UP001227268"/>
    </source>
</evidence>
<protein>
    <submittedName>
        <fullName evidence="1">Uncharacterized protein</fullName>
    </submittedName>
</protein>
<gene>
    <name evidence="1" type="ORF">QFC21_004757</name>
</gene>
<keyword evidence="2" id="KW-1185">Reference proteome</keyword>
<comment type="caution">
    <text evidence="1">The sequence shown here is derived from an EMBL/GenBank/DDBJ whole genome shotgun (WGS) entry which is preliminary data.</text>
</comment>
<proteinExistence type="predicted"/>
<accession>A0ACC2VE93</accession>
<evidence type="ECO:0000313" key="1">
    <source>
        <dbReference type="EMBL" id="KAJ9097719.1"/>
    </source>
</evidence>
<name>A0ACC2VE93_9TREE</name>
<dbReference type="Proteomes" id="UP001227268">
    <property type="component" value="Unassembled WGS sequence"/>
</dbReference>
<sequence length="506" mass="56978">MCCQANWKREAIPDHKFDFVDTAEFHTTDWLTRLRYVFIYVFMLKNLAIYCLDIYTAITMVASSTWTNVIFKKCGDDCKIKIPFHIAKWIFVGCIIFGFLLLVYEAWKARRVIKSRDIAFAYTNVMANDYYSLRSYDTFCFFCQLGNSTKTTDEFAFFVFFTFKDWKRTLLSDGPRQAINACTLYSFAYANDFQTHNLPAYWDNSVSTLLLLLAMIATVVLFACSLLLMIAATLCYIPLVCYIQGNLKEFCCHKVDKRIAELLRHKQRARVRQQLALEKQMGEEGVLKDKKGKVIAAVALPTLPTLDFAEDDEDMRMATQRMGRRKSIARFARSLSQKVKKTPPAPHGVNAAAAEAGVGLPPVQSSALGYPPPRPGYPLHSGFYGSSYGMQDPYGSQVNLAAGAAEFAYSDGPYHYPYGGGVSPAQSSRYSPDDQAYQPQAHNAQSPLQRPHLSPVYGEHATSSSDFYLHVDYPPSMTHQQQGVQNPAGSQTYLLPEAPFIRHTTA</sequence>